<dbReference type="PANTHER" id="PTHR46401">
    <property type="entry name" value="GLYCOSYLTRANSFERASE WBBK-RELATED"/>
    <property type="match status" value="1"/>
</dbReference>
<sequence>MRVASCCGRCQRLPHGMSLSQTTSQMGRTWASVMAHPMRVPGRARRSQGVGCERSLTGGAGSRSVPPVTRDLRIAIDLRPLALESVTGVGVVIGQILEELEGEGATFVGVSNRPVPHGRIPPTVPVLVRRGAGGRIRWEWNALPRLLRRIDPAPDLFHAAWNHGLPKGLPFPSILTIHDLIPWRFPRDVPWPRPAWLHRALYRRALSSSAREAAAIVTVSETSRSDIEEHLPTAAHRVEVVPNPLPRWFRPAEEADGMPLRARLAGGRPYWLYLGGFDPRKAIPTLLEAVSQAFPDRTSAPMLALAGARNTYARRCEGMARRLGLPARFLGHVPDSELPALFAGASLFIYPSLHEGFGIPLLFAMAAGVPIVASDGGSVPEVVGDAGHLFPAGDVRALAGILRGAATDPDSLTGYAARGRERVRRFSAKEFGERMLRVYARVASGRGEYA</sequence>
<proteinExistence type="predicted"/>
<dbReference type="Pfam" id="PF13439">
    <property type="entry name" value="Glyco_transf_4"/>
    <property type="match status" value="1"/>
</dbReference>
<organism evidence="4 5">
    <name type="scientific">Eiseniibacteriota bacterium</name>
    <dbReference type="NCBI Taxonomy" id="2212470"/>
    <lineage>
        <taxon>Bacteria</taxon>
        <taxon>Candidatus Eiseniibacteriota</taxon>
    </lineage>
</organism>
<comment type="caution">
    <text evidence="4">The sequence shown here is derived from an EMBL/GenBank/DDBJ whole genome shotgun (WGS) entry which is preliminary data.</text>
</comment>
<dbReference type="GO" id="GO:0016757">
    <property type="term" value="F:glycosyltransferase activity"/>
    <property type="evidence" value="ECO:0007669"/>
    <property type="project" value="TreeGrafter"/>
</dbReference>
<dbReference type="Pfam" id="PF13692">
    <property type="entry name" value="Glyco_trans_1_4"/>
    <property type="match status" value="1"/>
</dbReference>
<feature type="domain" description="Glycosyltransferase subfamily 4-like N-terminal" evidence="3">
    <location>
        <begin position="87"/>
        <end position="244"/>
    </location>
</feature>
<reference evidence="4 5" key="1">
    <citation type="journal article" date="2019" name="Nat. Microbiol.">
        <title>Mediterranean grassland soil C-N compound turnover is dependent on rainfall and depth, and is mediated by genomically divergent microorganisms.</title>
        <authorList>
            <person name="Diamond S."/>
            <person name="Andeer P.F."/>
            <person name="Li Z."/>
            <person name="Crits-Christoph A."/>
            <person name="Burstein D."/>
            <person name="Anantharaman K."/>
            <person name="Lane K.R."/>
            <person name="Thomas B.C."/>
            <person name="Pan C."/>
            <person name="Northen T.R."/>
            <person name="Banfield J.F."/>
        </authorList>
    </citation>
    <scope>NUCLEOTIDE SEQUENCE [LARGE SCALE GENOMIC DNA]</scope>
    <source>
        <strain evidence="4">WS_9</strain>
    </source>
</reference>
<evidence type="ECO:0000313" key="4">
    <source>
        <dbReference type="EMBL" id="TMQ64737.1"/>
    </source>
</evidence>
<name>A0A538TM94_UNCEI</name>
<dbReference type="AlphaFoldDB" id="A0A538TM94"/>
<feature type="region of interest" description="Disordered" evidence="2">
    <location>
        <begin position="41"/>
        <end position="64"/>
    </location>
</feature>
<dbReference type="EMBL" id="VBOZ01000017">
    <property type="protein sequence ID" value="TMQ64737.1"/>
    <property type="molecule type" value="Genomic_DNA"/>
</dbReference>
<dbReference type="GO" id="GO:0009103">
    <property type="term" value="P:lipopolysaccharide biosynthetic process"/>
    <property type="evidence" value="ECO:0007669"/>
    <property type="project" value="TreeGrafter"/>
</dbReference>
<gene>
    <name evidence="4" type="ORF">E6K79_06795</name>
</gene>
<dbReference type="Proteomes" id="UP000317691">
    <property type="component" value="Unassembled WGS sequence"/>
</dbReference>
<dbReference type="Gene3D" id="3.40.50.2000">
    <property type="entry name" value="Glycogen Phosphorylase B"/>
    <property type="match status" value="2"/>
</dbReference>
<evidence type="ECO:0000313" key="5">
    <source>
        <dbReference type="Proteomes" id="UP000317691"/>
    </source>
</evidence>
<dbReference type="SUPFAM" id="SSF53756">
    <property type="entry name" value="UDP-Glycosyltransferase/glycogen phosphorylase"/>
    <property type="match status" value="1"/>
</dbReference>
<dbReference type="CDD" id="cd03809">
    <property type="entry name" value="GT4_MtfB-like"/>
    <property type="match status" value="1"/>
</dbReference>
<dbReference type="InterPro" id="IPR028098">
    <property type="entry name" value="Glyco_trans_4-like_N"/>
</dbReference>
<protein>
    <submittedName>
        <fullName evidence="4">Glycosyltransferase family 4 protein</fullName>
    </submittedName>
</protein>
<evidence type="ECO:0000256" key="2">
    <source>
        <dbReference type="SAM" id="MobiDB-lite"/>
    </source>
</evidence>
<accession>A0A538TM94</accession>
<dbReference type="PANTHER" id="PTHR46401:SF2">
    <property type="entry name" value="GLYCOSYLTRANSFERASE WBBK-RELATED"/>
    <property type="match status" value="1"/>
</dbReference>
<evidence type="ECO:0000256" key="1">
    <source>
        <dbReference type="ARBA" id="ARBA00022679"/>
    </source>
</evidence>
<keyword evidence="1 4" id="KW-0808">Transferase</keyword>
<evidence type="ECO:0000259" key="3">
    <source>
        <dbReference type="Pfam" id="PF13439"/>
    </source>
</evidence>